<feature type="domain" description="3-hydroxyacyl-CoA dehydrogenase NAD binding" evidence="15">
    <location>
        <begin position="316"/>
        <end position="494"/>
    </location>
</feature>
<dbReference type="InterPro" id="IPR006180">
    <property type="entry name" value="3-OHacyl-CoA_DH_CS"/>
</dbReference>
<proteinExistence type="inferred from homology"/>
<comment type="caution">
    <text evidence="16">The sequence shown here is derived from an EMBL/GenBank/DDBJ whole genome shotgun (WGS) entry which is preliminary data.</text>
</comment>
<evidence type="ECO:0000256" key="6">
    <source>
        <dbReference type="ARBA" id="ARBA00022963"/>
    </source>
</evidence>
<feature type="domain" description="3-hydroxyacyl-CoA dehydrogenase C-terminal" evidence="14">
    <location>
        <begin position="496"/>
        <end position="593"/>
    </location>
</feature>
<dbReference type="InterPro" id="IPR029045">
    <property type="entry name" value="ClpP/crotonase-like_dom_sf"/>
</dbReference>
<dbReference type="CDD" id="cd06558">
    <property type="entry name" value="crotonase-like"/>
    <property type="match status" value="1"/>
</dbReference>
<sequence length="719" mass="77493">MSYQGKAITLSALENGIYELCFDLQGESVNKFNALTLNEFGDVVEQLQATADAKGLIVTSGKGLFIAGADITEFAVMFAGSEDDLKAGNLKINSIFNAFEDLPFPTVCAINGIALGGGLEMALACDYRVMSASAKVGLPEVKLGINPGFGGTVRLPRVIGADNAIEWVCTGSEYRADRALKDGAVDAVVAHESVREAALDLLADVLAGDFDYVAKRQEKLEPLKLNDIERMMVFTSAKGVVIPQAGKFPAPKLALKSMERSANLDRAGALDVEADFFVQLAKSEISSALIQLFLNNQVVDKVAKGFVGDSKSVEQAAVLGAGIMGGGIAYQSAVKGTPVLMKDINEAGIKLGLDEAKNLLAKRVNRGRMKAEKMADVLNAIRPTLNYEDFGGVDVVVEAVVENEKVKKAVLAECETHLAEDAVLTSNTSTISITRLAEDLKRPENFCGMHFFNPVHAMPLVEVIRGEKSSEETIARTVAFALKMGKTPIVVNDCPGFFVNRVLFPYFAGFNILVAQGADFHKVDKVMENFGWPMGPAYLLDVVGIDTADHAGSVMANAFPDRLKFDLDQQSAVDVMYQAKRFGQKNDKGFYAYELDRRGRSKKVVCEEANALVKSVGGFTAEFSDEEIIARTMVPMVNEVMRCMDEGIVASAAEADMALIMGIGFPMFRGGALKYVDAMGAKAFVEMADKYAHLGALYQPTDSLRNMAANGETFYQAGE</sequence>
<dbReference type="InterPro" id="IPR006108">
    <property type="entry name" value="3HC_DH_C"/>
</dbReference>
<comment type="similarity">
    <text evidence="2">In the central section; belongs to the 3-hydroxyacyl-CoA dehydrogenase family.</text>
</comment>
<evidence type="ECO:0000256" key="4">
    <source>
        <dbReference type="ARBA" id="ARBA00012076"/>
    </source>
</evidence>
<keyword evidence="10" id="KW-0413">Isomerase</keyword>
<dbReference type="RefSeq" id="WP_237442846.1">
    <property type="nucleotide sequence ID" value="NZ_CAKLPX010000001.1"/>
</dbReference>
<dbReference type="InterPro" id="IPR012799">
    <property type="entry name" value="FadB"/>
</dbReference>
<dbReference type="InterPro" id="IPR036291">
    <property type="entry name" value="NAD(P)-bd_dom_sf"/>
</dbReference>
<keyword evidence="11" id="KW-0456">Lyase</keyword>
<comment type="similarity">
    <text evidence="3">In the N-terminal section; belongs to the enoyl-CoA hydratase/isomerase family.</text>
</comment>
<dbReference type="Pfam" id="PF00725">
    <property type="entry name" value="3HCDH"/>
    <property type="match status" value="1"/>
</dbReference>
<dbReference type="SUPFAM" id="SSF48179">
    <property type="entry name" value="6-phosphogluconate dehydrogenase C-terminal domain-like"/>
    <property type="match status" value="2"/>
</dbReference>
<evidence type="ECO:0000256" key="13">
    <source>
        <dbReference type="ARBA" id="ARBA00049556"/>
    </source>
</evidence>
<evidence type="ECO:0000313" key="16">
    <source>
        <dbReference type="EMBL" id="CAH0990156.1"/>
    </source>
</evidence>
<evidence type="ECO:0000256" key="7">
    <source>
        <dbReference type="ARBA" id="ARBA00023002"/>
    </source>
</evidence>
<dbReference type="SUPFAM" id="SSF52096">
    <property type="entry name" value="ClpP/crotonase"/>
    <property type="match status" value="1"/>
</dbReference>
<accession>A0ABN8ECD7</accession>
<keyword evidence="12" id="KW-0511">Multifunctional enzyme</keyword>
<dbReference type="Gene3D" id="3.40.50.720">
    <property type="entry name" value="NAD(P)-binding Rossmann-like Domain"/>
    <property type="match status" value="1"/>
</dbReference>
<dbReference type="Pfam" id="PF02737">
    <property type="entry name" value="3HCDH_N"/>
    <property type="match status" value="1"/>
</dbReference>
<evidence type="ECO:0000256" key="3">
    <source>
        <dbReference type="ARBA" id="ARBA00008750"/>
    </source>
</evidence>
<evidence type="ECO:0000256" key="1">
    <source>
        <dbReference type="ARBA" id="ARBA00005005"/>
    </source>
</evidence>
<dbReference type="EMBL" id="CAKLPX010000001">
    <property type="protein sequence ID" value="CAH0990156.1"/>
    <property type="molecule type" value="Genomic_DNA"/>
</dbReference>
<dbReference type="InterPro" id="IPR006176">
    <property type="entry name" value="3-OHacyl-CoA_DH_NAD-bd"/>
</dbReference>
<evidence type="ECO:0000256" key="12">
    <source>
        <dbReference type="ARBA" id="ARBA00023268"/>
    </source>
</evidence>
<evidence type="ECO:0000256" key="8">
    <source>
        <dbReference type="ARBA" id="ARBA00023027"/>
    </source>
</evidence>
<dbReference type="InterPro" id="IPR001753">
    <property type="entry name" value="Enoyl-CoA_hydra/iso"/>
</dbReference>
<evidence type="ECO:0000256" key="9">
    <source>
        <dbReference type="ARBA" id="ARBA00023098"/>
    </source>
</evidence>
<name>A0ABN8ECD7_9GAMM</name>
<dbReference type="PROSITE" id="PS00067">
    <property type="entry name" value="3HCDH"/>
    <property type="match status" value="1"/>
</dbReference>
<keyword evidence="5" id="KW-0276">Fatty acid metabolism</keyword>
<dbReference type="NCBIfam" id="NF008727">
    <property type="entry name" value="PRK11730.1"/>
    <property type="match status" value="1"/>
</dbReference>
<evidence type="ECO:0000259" key="15">
    <source>
        <dbReference type="Pfam" id="PF02737"/>
    </source>
</evidence>
<protein>
    <recommendedName>
        <fullName evidence="4">enoyl-CoA hydratase</fullName>
        <ecNumber evidence="4">4.2.1.17</ecNumber>
    </recommendedName>
</protein>
<evidence type="ECO:0000256" key="11">
    <source>
        <dbReference type="ARBA" id="ARBA00023239"/>
    </source>
</evidence>
<dbReference type="Proteomes" id="UP000838100">
    <property type="component" value="Unassembled WGS sequence"/>
</dbReference>
<dbReference type="PANTHER" id="PTHR43612">
    <property type="entry name" value="TRIFUNCTIONAL ENZYME SUBUNIT ALPHA"/>
    <property type="match status" value="1"/>
</dbReference>
<dbReference type="Gene3D" id="1.10.1040.50">
    <property type="match status" value="1"/>
</dbReference>
<keyword evidence="6" id="KW-0442">Lipid degradation</keyword>
<comment type="pathway">
    <text evidence="1">Lipid metabolism; fatty acid beta-oxidation.</text>
</comment>
<organism evidence="16 17">
    <name type="scientific">Sinobacterium norvegicum</name>
    <dbReference type="NCBI Taxonomy" id="1641715"/>
    <lineage>
        <taxon>Bacteria</taxon>
        <taxon>Pseudomonadati</taxon>
        <taxon>Pseudomonadota</taxon>
        <taxon>Gammaproteobacteria</taxon>
        <taxon>Cellvibrionales</taxon>
        <taxon>Spongiibacteraceae</taxon>
        <taxon>Sinobacterium</taxon>
    </lineage>
</organism>
<evidence type="ECO:0000256" key="10">
    <source>
        <dbReference type="ARBA" id="ARBA00023235"/>
    </source>
</evidence>
<dbReference type="SUPFAM" id="SSF51735">
    <property type="entry name" value="NAD(P)-binding Rossmann-fold domains"/>
    <property type="match status" value="1"/>
</dbReference>
<evidence type="ECO:0000256" key="2">
    <source>
        <dbReference type="ARBA" id="ARBA00007005"/>
    </source>
</evidence>
<dbReference type="EC" id="4.2.1.17" evidence="4"/>
<evidence type="ECO:0000259" key="14">
    <source>
        <dbReference type="Pfam" id="PF00725"/>
    </source>
</evidence>
<keyword evidence="17" id="KW-1185">Reference proteome</keyword>
<gene>
    <name evidence="16" type="primary">fadB_1</name>
    <name evidence="16" type="ORF">SIN8267_00241</name>
</gene>
<evidence type="ECO:0000313" key="17">
    <source>
        <dbReference type="Proteomes" id="UP000838100"/>
    </source>
</evidence>
<keyword evidence="8" id="KW-0520">NAD</keyword>
<dbReference type="Pfam" id="PF00378">
    <property type="entry name" value="ECH_1"/>
    <property type="match status" value="1"/>
</dbReference>
<dbReference type="InterPro" id="IPR008927">
    <property type="entry name" value="6-PGluconate_DH-like_C_sf"/>
</dbReference>
<dbReference type="InterPro" id="IPR050136">
    <property type="entry name" value="FA_oxidation_alpha_subunit"/>
</dbReference>
<dbReference type="Gene3D" id="3.90.226.10">
    <property type="entry name" value="2-enoyl-CoA Hydratase, Chain A, domain 1"/>
    <property type="match status" value="1"/>
</dbReference>
<dbReference type="PANTHER" id="PTHR43612:SF3">
    <property type="entry name" value="TRIFUNCTIONAL ENZYME SUBUNIT ALPHA, MITOCHONDRIAL"/>
    <property type="match status" value="1"/>
</dbReference>
<dbReference type="NCBIfam" id="TIGR02437">
    <property type="entry name" value="FadB"/>
    <property type="match status" value="1"/>
</dbReference>
<keyword evidence="9" id="KW-0443">Lipid metabolism</keyword>
<comment type="catalytic activity">
    <reaction evidence="13">
        <text>a (3S)-3-hydroxyacyl-CoA + NAD(+) = a 3-oxoacyl-CoA + NADH + H(+)</text>
        <dbReference type="Rhea" id="RHEA:22432"/>
        <dbReference type="ChEBI" id="CHEBI:15378"/>
        <dbReference type="ChEBI" id="CHEBI:57318"/>
        <dbReference type="ChEBI" id="CHEBI:57540"/>
        <dbReference type="ChEBI" id="CHEBI:57945"/>
        <dbReference type="ChEBI" id="CHEBI:90726"/>
        <dbReference type="EC" id="1.1.1.35"/>
    </reaction>
</comment>
<keyword evidence="7" id="KW-0560">Oxidoreductase</keyword>
<evidence type="ECO:0000256" key="5">
    <source>
        <dbReference type="ARBA" id="ARBA00022832"/>
    </source>
</evidence>
<reference evidence="16" key="1">
    <citation type="submission" date="2021-12" db="EMBL/GenBank/DDBJ databases">
        <authorList>
            <person name="Rodrigo-Torres L."/>
            <person name="Arahal R. D."/>
            <person name="Lucena T."/>
        </authorList>
    </citation>
    <scope>NUCLEOTIDE SEQUENCE</scope>
    <source>
        <strain evidence="16">CECT 8267</strain>
    </source>
</reference>